<evidence type="ECO:0000259" key="1">
    <source>
        <dbReference type="Pfam" id="PF18096"/>
    </source>
</evidence>
<protein>
    <submittedName>
        <fullName evidence="2">SAM-dependent methyltransferase</fullName>
    </submittedName>
</protein>
<accession>A0ABY5AII9</accession>
<dbReference type="RefSeq" id="WP_252672920.1">
    <property type="nucleotide sequence ID" value="NZ_CP099547.1"/>
</dbReference>
<reference evidence="2" key="1">
    <citation type="submission" date="2022-06" db="EMBL/GenBank/DDBJ databases">
        <title>Complete Genome Sequence of Arcanobacterium pinnipediorum strain DSM 28752 isolated from a harbour seal.</title>
        <authorList>
            <person name="Borowiak M."/>
            <person name="Kreitlow A."/>
            <person name="Alssahen M."/>
            <person name="Malorny B."/>
            <person name="Laemmler C."/>
            <person name="Prenger-Berninghoff E."/>
            <person name="Siebert U."/>
            <person name="Ploetz M."/>
            <person name="Abdulmawjood A."/>
        </authorList>
    </citation>
    <scope>NUCLEOTIDE SEQUENCE</scope>
    <source>
        <strain evidence="2">DSM 28752</strain>
    </source>
</reference>
<sequence length="397" mass="43053">MTKIRDLLTPAGKQLLSQLPLYNPDDVFTLTARLRQAGYDPELISAALTQSRLRSKAEPKFGPFASEMFFTADGVEQATRLSVGVHHAQRFRLASAQHIIDLGCGIGADSMAFAGLGLRVSAIERDEETALAAKANLASFPEAELIHADGRDIDLAQFDADALWLDPARRHNGHRIKDPENWSPALSTALDLARKFPAAGIKVAPGIDYAYLPQDAHVQWISVAGDLLEAVIWLGACAPNPGRSALVITSEHTINYTAHTGAPNVDAELVEPAPLGAYLYEPDPAIIRAGGIGRICQDFQLSPVSHNIAYLTGTQAHDTPLLTRFAVRDVLAFDTKKVRSYLVANQIGVVEIKKRATTLDPVSWRKKLKLNPKHSAQATLIVTPLAGQHRVVVAQRA</sequence>
<dbReference type="InterPro" id="IPR041497">
    <property type="entry name" value="Thump-like"/>
</dbReference>
<evidence type="ECO:0000313" key="2">
    <source>
        <dbReference type="EMBL" id="USR79049.1"/>
    </source>
</evidence>
<keyword evidence="3" id="KW-1185">Reference proteome</keyword>
<dbReference type="GO" id="GO:0008168">
    <property type="term" value="F:methyltransferase activity"/>
    <property type="evidence" value="ECO:0007669"/>
    <property type="project" value="UniProtKB-KW"/>
</dbReference>
<organism evidence="2 3">
    <name type="scientific">Arcanobacterium pinnipediorum</name>
    <dbReference type="NCBI Taxonomy" id="1503041"/>
    <lineage>
        <taxon>Bacteria</taxon>
        <taxon>Bacillati</taxon>
        <taxon>Actinomycetota</taxon>
        <taxon>Actinomycetes</taxon>
        <taxon>Actinomycetales</taxon>
        <taxon>Actinomycetaceae</taxon>
        <taxon>Arcanobacterium</taxon>
    </lineage>
</organism>
<dbReference type="CDD" id="cd02440">
    <property type="entry name" value="AdoMet_MTases"/>
    <property type="match status" value="1"/>
</dbReference>
<gene>
    <name evidence="2" type="ORF">NG665_06570</name>
</gene>
<dbReference type="Pfam" id="PF18096">
    <property type="entry name" value="Thump_like"/>
    <property type="match status" value="1"/>
</dbReference>
<evidence type="ECO:0000313" key="3">
    <source>
        <dbReference type="Proteomes" id="UP001056109"/>
    </source>
</evidence>
<proteinExistence type="predicted"/>
<name>A0ABY5AII9_9ACTO</name>
<feature type="domain" description="THUMP-like" evidence="1">
    <location>
        <begin position="323"/>
        <end position="396"/>
    </location>
</feature>
<keyword evidence="2" id="KW-0808">Transferase</keyword>
<dbReference type="Gene3D" id="3.40.50.150">
    <property type="entry name" value="Vaccinia Virus protein VP39"/>
    <property type="match status" value="1"/>
</dbReference>
<dbReference type="Proteomes" id="UP001056109">
    <property type="component" value="Chromosome"/>
</dbReference>
<dbReference type="InterPro" id="IPR029063">
    <property type="entry name" value="SAM-dependent_MTases_sf"/>
</dbReference>
<keyword evidence="2" id="KW-0489">Methyltransferase</keyword>
<dbReference type="GO" id="GO:0032259">
    <property type="term" value="P:methylation"/>
    <property type="evidence" value="ECO:0007669"/>
    <property type="project" value="UniProtKB-KW"/>
</dbReference>
<dbReference type="EMBL" id="CP099547">
    <property type="protein sequence ID" value="USR79049.1"/>
    <property type="molecule type" value="Genomic_DNA"/>
</dbReference>
<dbReference type="SUPFAM" id="SSF53335">
    <property type="entry name" value="S-adenosyl-L-methionine-dependent methyltransferases"/>
    <property type="match status" value="1"/>
</dbReference>